<dbReference type="SUPFAM" id="SSF56935">
    <property type="entry name" value="Porins"/>
    <property type="match status" value="1"/>
</dbReference>
<dbReference type="Pfam" id="PF13609">
    <property type="entry name" value="Porin_4"/>
    <property type="match status" value="1"/>
</dbReference>
<dbReference type="PANTHER" id="PTHR34501:SF9">
    <property type="entry name" value="MAJOR OUTER MEMBRANE PROTEIN P.IA"/>
    <property type="match status" value="1"/>
</dbReference>
<proteinExistence type="predicted"/>
<feature type="domain" description="Porin" evidence="12">
    <location>
        <begin position="10"/>
        <end position="348"/>
    </location>
</feature>
<comment type="subcellular location">
    <subcellularLocation>
        <location evidence="1">Cell outer membrane</location>
        <topology evidence="1">Multi-pass membrane protein</topology>
    </subcellularLocation>
</comment>
<keyword evidence="8" id="KW-0626">Porin</keyword>
<gene>
    <name evidence="13" type="ORF">AWB64_02552</name>
</gene>
<evidence type="ECO:0000256" key="7">
    <source>
        <dbReference type="ARBA" id="ARBA00023065"/>
    </source>
</evidence>
<dbReference type="Proteomes" id="UP000054893">
    <property type="component" value="Unassembled WGS sequence"/>
</dbReference>
<dbReference type="InterPro" id="IPR023614">
    <property type="entry name" value="Porin_dom_sf"/>
</dbReference>
<evidence type="ECO:0000256" key="9">
    <source>
        <dbReference type="ARBA" id="ARBA00023136"/>
    </source>
</evidence>
<dbReference type="GO" id="GO:0015288">
    <property type="term" value="F:porin activity"/>
    <property type="evidence" value="ECO:0007669"/>
    <property type="project" value="UniProtKB-KW"/>
</dbReference>
<evidence type="ECO:0000313" key="14">
    <source>
        <dbReference type="Proteomes" id="UP000054893"/>
    </source>
</evidence>
<dbReference type="GO" id="GO:0034220">
    <property type="term" value="P:monoatomic ion transmembrane transport"/>
    <property type="evidence" value="ECO:0007669"/>
    <property type="project" value="InterPro"/>
</dbReference>
<dbReference type="InterPro" id="IPR001702">
    <property type="entry name" value="Porin_Gram-ve"/>
</dbReference>
<dbReference type="InterPro" id="IPR033900">
    <property type="entry name" value="Gram_neg_porin_domain"/>
</dbReference>
<dbReference type="PRINTS" id="PR00182">
    <property type="entry name" value="ECOLNEIPORIN"/>
</dbReference>
<evidence type="ECO:0000256" key="3">
    <source>
        <dbReference type="ARBA" id="ARBA00022448"/>
    </source>
</evidence>
<keyword evidence="7" id="KW-0406">Ion transport</keyword>
<keyword evidence="6 11" id="KW-0732">Signal</keyword>
<dbReference type="GO" id="GO:0046930">
    <property type="term" value="C:pore complex"/>
    <property type="evidence" value="ECO:0007669"/>
    <property type="project" value="UniProtKB-KW"/>
</dbReference>
<evidence type="ECO:0000256" key="11">
    <source>
        <dbReference type="SAM" id="SignalP"/>
    </source>
</evidence>
<evidence type="ECO:0000256" key="6">
    <source>
        <dbReference type="ARBA" id="ARBA00022729"/>
    </source>
</evidence>
<reference evidence="13 14" key="1">
    <citation type="submission" date="2016-01" db="EMBL/GenBank/DDBJ databases">
        <authorList>
            <person name="Oliw E.H."/>
        </authorList>
    </citation>
    <scope>NUCLEOTIDE SEQUENCE [LARGE SCALE GENOMIC DNA]</scope>
    <source>
        <strain evidence="13">LMG 22029</strain>
    </source>
</reference>
<evidence type="ECO:0000259" key="12">
    <source>
        <dbReference type="Pfam" id="PF13609"/>
    </source>
</evidence>
<dbReference type="InterPro" id="IPR050298">
    <property type="entry name" value="Gram-neg_bact_OMP"/>
</dbReference>
<dbReference type="GO" id="GO:0009279">
    <property type="term" value="C:cell outer membrane"/>
    <property type="evidence" value="ECO:0007669"/>
    <property type="project" value="UniProtKB-SubCell"/>
</dbReference>
<feature type="chain" id="PRO_5007810348" evidence="11">
    <location>
        <begin position="21"/>
        <end position="383"/>
    </location>
</feature>
<dbReference type="PANTHER" id="PTHR34501">
    <property type="entry name" value="PROTEIN YDDL-RELATED"/>
    <property type="match status" value="1"/>
</dbReference>
<evidence type="ECO:0000256" key="2">
    <source>
        <dbReference type="ARBA" id="ARBA00011233"/>
    </source>
</evidence>
<evidence type="ECO:0000256" key="4">
    <source>
        <dbReference type="ARBA" id="ARBA00022452"/>
    </source>
</evidence>
<evidence type="ECO:0000256" key="8">
    <source>
        <dbReference type="ARBA" id="ARBA00023114"/>
    </source>
</evidence>
<keyword evidence="4" id="KW-1134">Transmembrane beta strand</keyword>
<dbReference type="RefSeq" id="WP_060819340.1">
    <property type="nucleotide sequence ID" value="NZ_FCOC02000006.1"/>
</dbReference>
<feature type="signal peptide" evidence="11">
    <location>
        <begin position="1"/>
        <end position="20"/>
    </location>
</feature>
<keyword evidence="10" id="KW-0998">Cell outer membrane</keyword>
<protein>
    <submittedName>
        <fullName evidence="13">Porin</fullName>
    </submittedName>
</protein>
<dbReference type="OrthoDB" id="8982743at2"/>
<keyword evidence="5" id="KW-0812">Transmembrane</keyword>
<dbReference type="AlphaFoldDB" id="A0A158GCX3"/>
<keyword evidence="3" id="KW-0813">Transport</keyword>
<organism evidence="13 14">
    <name type="scientific">Caballeronia sordidicola</name>
    <name type="common">Burkholderia sordidicola</name>
    <dbReference type="NCBI Taxonomy" id="196367"/>
    <lineage>
        <taxon>Bacteria</taxon>
        <taxon>Pseudomonadati</taxon>
        <taxon>Pseudomonadota</taxon>
        <taxon>Betaproteobacteria</taxon>
        <taxon>Burkholderiales</taxon>
        <taxon>Burkholderiaceae</taxon>
        <taxon>Caballeronia</taxon>
    </lineage>
</organism>
<evidence type="ECO:0000313" key="13">
    <source>
        <dbReference type="EMBL" id="SAL29701.1"/>
    </source>
</evidence>
<evidence type="ECO:0000256" key="10">
    <source>
        <dbReference type="ARBA" id="ARBA00023237"/>
    </source>
</evidence>
<comment type="subunit">
    <text evidence="2">Homotrimer.</text>
</comment>
<evidence type="ECO:0000256" key="5">
    <source>
        <dbReference type="ARBA" id="ARBA00022692"/>
    </source>
</evidence>
<keyword evidence="9" id="KW-0472">Membrane</keyword>
<dbReference type="CDD" id="cd00342">
    <property type="entry name" value="gram_neg_porins"/>
    <property type="match status" value="1"/>
</dbReference>
<dbReference type="EMBL" id="FCOC02000006">
    <property type="protein sequence ID" value="SAL29701.1"/>
    <property type="molecule type" value="Genomic_DNA"/>
</dbReference>
<accession>A0A158GCX3</accession>
<sequence length="383" mass="39592">MKKTVIAAGLMGAFAITAHAQSSVTLYGTLDAGLVFANNEGGHSSWQQGSGSVSNTYFGLRGSEDLGGGLHAIFTLESGFNLNNGGFTENNTVFNRQAFVGLQSNQYGTLTLGRQYDSVVDYLAPLSAAGGGYGNNLAAHPFDNDNLDNSFSVKNAVKYQSANYGGVKFGGLYGFSNDAGQFSNNRAWSAGASYGNGPLSVAAAYLQLNNSGSNNVGGAVSQGDGTAAIAAQQQRTYGAGLNYAYGPANVGLVYTHTQLDGITGVNVGGTTLAGVAGTNLHMDNYEVNGRYALTPAMSLAAAYTFTDGKVSGSNGSGDPKWHTVSLQGDYSLSKRTDVYLEGVYQHASGELGNFGANVASINTLSPSSTANQTVVAVGMRHRF</sequence>
<evidence type="ECO:0000256" key="1">
    <source>
        <dbReference type="ARBA" id="ARBA00004571"/>
    </source>
</evidence>
<name>A0A158GCX3_CABSO</name>
<dbReference type="Gene3D" id="2.40.160.10">
    <property type="entry name" value="Porin"/>
    <property type="match status" value="1"/>
</dbReference>